<dbReference type="Gene3D" id="3.40.50.300">
    <property type="entry name" value="P-loop containing nucleotide triphosphate hydrolases"/>
    <property type="match status" value="1"/>
</dbReference>
<protein>
    <recommendedName>
        <fullName evidence="3 11">Shikimate kinase</fullName>
        <shortName evidence="11">SK</shortName>
        <ecNumber evidence="3 11">2.7.1.71</ecNumber>
    </recommendedName>
</protein>
<evidence type="ECO:0000256" key="3">
    <source>
        <dbReference type="ARBA" id="ARBA00012154"/>
    </source>
</evidence>
<evidence type="ECO:0000256" key="2">
    <source>
        <dbReference type="ARBA" id="ARBA00006997"/>
    </source>
</evidence>
<feature type="binding site" evidence="11">
    <location>
        <position position="119"/>
    </location>
    <ligand>
        <name>ATP</name>
        <dbReference type="ChEBI" id="CHEBI:30616"/>
    </ligand>
</feature>
<comment type="caution">
    <text evidence="11">Lacks conserved residue(s) required for the propagation of feature annotation.</text>
</comment>
<evidence type="ECO:0000256" key="7">
    <source>
        <dbReference type="ARBA" id="ARBA00022777"/>
    </source>
</evidence>
<comment type="function">
    <text evidence="11">Catalyzes the specific phosphorylation of the 3-hydroxyl group of shikimic acid using ATP as a cosubstrate.</text>
</comment>
<dbReference type="GO" id="GO:0005829">
    <property type="term" value="C:cytosol"/>
    <property type="evidence" value="ECO:0007669"/>
    <property type="project" value="TreeGrafter"/>
</dbReference>
<keyword evidence="11" id="KW-0460">Magnesium</keyword>
<feature type="binding site" evidence="11">
    <location>
        <position position="81"/>
    </location>
    <ligand>
        <name>substrate</name>
    </ligand>
</feature>
<name>A0A3E0X3E4_9GAMM</name>
<dbReference type="RefSeq" id="WP_116347352.1">
    <property type="nucleotide sequence ID" value="NZ_NFZW01000001.1"/>
</dbReference>
<gene>
    <name evidence="11" type="primary">aroK</name>
    <name evidence="12" type="ORF">CAL65_01995</name>
</gene>
<dbReference type="InterPro" id="IPR031322">
    <property type="entry name" value="Shikimate/glucono_kinase"/>
</dbReference>
<dbReference type="HAMAP" id="MF_00109">
    <property type="entry name" value="Shikimate_kinase"/>
    <property type="match status" value="1"/>
</dbReference>
<feature type="binding site" evidence="11">
    <location>
        <begin position="13"/>
        <end position="18"/>
    </location>
    <ligand>
        <name>ATP</name>
        <dbReference type="ChEBI" id="CHEBI:30616"/>
    </ligand>
</feature>
<dbReference type="GO" id="GO:0000287">
    <property type="term" value="F:magnesium ion binding"/>
    <property type="evidence" value="ECO:0007669"/>
    <property type="project" value="UniProtKB-UniRule"/>
</dbReference>
<feature type="binding site" evidence="11">
    <location>
        <position position="17"/>
    </location>
    <ligand>
        <name>Mg(2+)</name>
        <dbReference type="ChEBI" id="CHEBI:18420"/>
    </ligand>
</feature>
<comment type="subunit">
    <text evidence="11">Monomer.</text>
</comment>
<dbReference type="EMBL" id="NFZW01000001">
    <property type="protein sequence ID" value="RFA39558.1"/>
    <property type="molecule type" value="Genomic_DNA"/>
</dbReference>
<reference evidence="13" key="1">
    <citation type="submission" date="2017-05" db="EMBL/GenBank/DDBJ databases">
        <authorList>
            <person name="Sharma S."/>
            <person name="Sidhu C."/>
            <person name="Pinnaka A.K."/>
        </authorList>
    </citation>
    <scope>NUCLEOTIDE SEQUENCE [LARGE SCALE GENOMIC DNA]</scope>
    <source>
        <strain evidence="13">AK93</strain>
    </source>
</reference>
<proteinExistence type="inferred from homology"/>
<evidence type="ECO:0000256" key="11">
    <source>
        <dbReference type="HAMAP-Rule" id="MF_00109"/>
    </source>
</evidence>
<keyword evidence="6 11" id="KW-0547">Nucleotide-binding</keyword>
<keyword evidence="5 11" id="KW-0808">Transferase</keyword>
<comment type="pathway">
    <text evidence="1 11">Metabolic intermediate biosynthesis; chorismate biosynthesis; chorismate from D-erythrose 4-phosphate and phosphoenolpyruvate: step 5/7.</text>
</comment>
<evidence type="ECO:0000256" key="8">
    <source>
        <dbReference type="ARBA" id="ARBA00022840"/>
    </source>
</evidence>
<dbReference type="CDD" id="cd00464">
    <property type="entry name" value="SK"/>
    <property type="match status" value="1"/>
</dbReference>
<evidence type="ECO:0000313" key="12">
    <source>
        <dbReference type="EMBL" id="RFA39558.1"/>
    </source>
</evidence>
<dbReference type="SUPFAM" id="SSF52540">
    <property type="entry name" value="P-loop containing nucleoside triphosphate hydrolases"/>
    <property type="match status" value="1"/>
</dbReference>
<dbReference type="PANTHER" id="PTHR21087:SF16">
    <property type="entry name" value="SHIKIMATE KINASE 1, CHLOROPLASTIC"/>
    <property type="match status" value="1"/>
</dbReference>
<dbReference type="AlphaFoldDB" id="A0A3E0X3E4"/>
<evidence type="ECO:0000256" key="1">
    <source>
        <dbReference type="ARBA" id="ARBA00004842"/>
    </source>
</evidence>
<dbReference type="EC" id="2.7.1.71" evidence="3 11"/>
<dbReference type="PROSITE" id="PS01128">
    <property type="entry name" value="SHIKIMATE_KINASE"/>
    <property type="match status" value="1"/>
</dbReference>
<keyword evidence="11" id="KW-0963">Cytoplasm</keyword>
<comment type="caution">
    <text evidence="12">The sequence shown here is derived from an EMBL/GenBank/DDBJ whole genome shotgun (WGS) entry which is preliminary data.</text>
</comment>
<feature type="binding site" evidence="11">
    <location>
        <position position="35"/>
    </location>
    <ligand>
        <name>substrate</name>
    </ligand>
</feature>
<evidence type="ECO:0000256" key="9">
    <source>
        <dbReference type="ARBA" id="ARBA00023141"/>
    </source>
</evidence>
<dbReference type="InterPro" id="IPR000623">
    <property type="entry name" value="Shikimate_kinase/TSH1"/>
</dbReference>
<keyword evidence="9 11" id="KW-0057">Aromatic amino acid biosynthesis</keyword>
<sequence>MESDRIFLVGPMGAGKSTVGKRLAQTLGLEFVDSDRALEERTGARIPLIFELEGETGFRQREAAIIDELTQQPGLVLATGGGAVVTPANRRYLAERGTVVYLETSVDRQLARTRHDKNRPLLQTANPQARLAELLAQRDPLYREIADIIANTDHGKPNTVVKAIVSQLKSSPQSSYGRT</sequence>
<evidence type="ECO:0000256" key="6">
    <source>
        <dbReference type="ARBA" id="ARBA00022741"/>
    </source>
</evidence>
<keyword evidence="4 11" id="KW-0028">Amino-acid biosynthesis</keyword>
<feature type="binding site" evidence="11">
    <location>
        <position position="59"/>
    </location>
    <ligand>
        <name>substrate</name>
    </ligand>
</feature>
<feature type="binding site" evidence="11">
    <location>
        <position position="138"/>
    </location>
    <ligand>
        <name>substrate</name>
    </ligand>
</feature>
<comment type="cofactor">
    <cofactor evidence="11">
        <name>Mg(2+)</name>
        <dbReference type="ChEBI" id="CHEBI:18420"/>
    </cofactor>
    <text evidence="11">Binds 1 Mg(2+) ion per subunit.</text>
</comment>
<dbReference type="InterPro" id="IPR023000">
    <property type="entry name" value="Shikimate_kinase_CS"/>
</dbReference>
<dbReference type="PANTHER" id="PTHR21087">
    <property type="entry name" value="SHIKIMATE KINASE"/>
    <property type="match status" value="1"/>
</dbReference>
<comment type="subcellular location">
    <subcellularLocation>
        <location evidence="11">Cytoplasm</location>
    </subcellularLocation>
</comment>
<dbReference type="GO" id="GO:0004765">
    <property type="term" value="F:shikimate kinase activity"/>
    <property type="evidence" value="ECO:0007669"/>
    <property type="project" value="UniProtKB-UniRule"/>
</dbReference>
<keyword evidence="8 11" id="KW-0067">ATP-binding</keyword>
<dbReference type="Pfam" id="PF01202">
    <property type="entry name" value="SKI"/>
    <property type="match status" value="1"/>
</dbReference>
<evidence type="ECO:0000313" key="13">
    <source>
        <dbReference type="Proteomes" id="UP000256763"/>
    </source>
</evidence>
<comment type="catalytic activity">
    <reaction evidence="10 11">
        <text>shikimate + ATP = 3-phosphoshikimate + ADP + H(+)</text>
        <dbReference type="Rhea" id="RHEA:13121"/>
        <dbReference type="ChEBI" id="CHEBI:15378"/>
        <dbReference type="ChEBI" id="CHEBI:30616"/>
        <dbReference type="ChEBI" id="CHEBI:36208"/>
        <dbReference type="ChEBI" id="CHEBI:145989"/>
        <dbReference type="ChEBI" id="CHEBI:456216"/>
        <dbReference type="EC" id="2.7.1.71"/>
    </reaction>
</comment>
<keyword evidence="7 11" id="KW-0418">Kinase</keyword>
<dbReference type="GO" id="GO:0009073">
    <property type="term" value="P:aromatic amino acid family biosynthetic process"/>
    <property type="evidence" value="ECO:0007669"/>
    <property type="project" value="UniProtKB-KW"/>
</dbReference>
<dbReference type="InterPro" id="IPR027417">
    <property type="entry name" value="P-loop_NTPase"/>
</dbReference>
<dbReference type="Proteomes" id="UP000256763">
    <property type="component" value="Unassembled WGS sequence"/>
</dbReference>
<dbReference type="GO" id="GO:0008652">
    <property type="term" value="P:amino acid biosynthetic process"/>
    <property type="evidence" value="ECO:0007669"/>
    <property type="project" value="UniProtKB-KW"/>
</dbReference>
<comment type="similarity">
    <text evidence="2 11">Belongs to the shikimate kinase family.</text>
</comment>
<evidence type="ECO:0000256" key="10">
    <source>
        <dbReference type="ARBA" id="ARBA00048567"/>
    </source>
</evidence>
<accession>A0A3E0X3E4</accession>
<dbReference type="GO" id="GO:0009423">
    <property type="term" value="P:chorismate biosynthetic process"/>
    <property type="evidence" value="ECO:0007669"/>
    <property type="project" value="UniProtKB-UniRule"/>
</dbReference>
<evidence type="ECO:0000256" key="4">
    <source>
        <dbReference type="ARBA" id="ARBA00022605"/>
    </source>
</evidence>
<dbReference type="NCBIfam" id="NF003456">
    <property type="entry name" value="PRK05057.1"/>
    <property type="match status" value="1"/>
</dbReference>
<organism evidence="12 13">
    <name type="scientific">Alkalilimnicola ehrlichii</name>
    <dbReference type="NCBI Taxonomy" id="351052"/>
    <lineage>
        <taxon>Bacteria</taxon>
        <taxon>Pseudomonadati</taxon>
        <taxon>Pseudomonadota</taxon>
        <taxon>Gammaproteobacteria</taxon>
        <taxon>Chromatiales</taxon>
        <taxon>Ectothiorhodospiraceae</taxon>
        <taxon>Alkalilimnicola</taxon>
    </lineage>
</organism>
<evidence type="ECO:0000256" key="5">
    <source>
        <dbReference type="ARBA" id="ARBA00022679"/>
    </source>
</evidence>
<dbReference type="PRINTS" id="PR01100">
    <property type="entry name" value="SHIKIMTKNASE"/>
</dbReference>
<dbReference type="GO" id="GO:0005524">
    <property type="term" value="F:ATP binding"/>
    <property type="evidence" value="ECO:0007669"/>
    <property type="project" value="UniProtKB-UniRule"/>
</dbReference>
<keyword evidence="11" id="KW-0479">Metal-binding</keyword>
<keyword evidence="13" id="KW-1185">Reference proteome</keyword>
<dbReference type="UniPathway" id="UPA00053">
    <property type="reaction ID" value="UER00088"/>
</dbReference>